<accession>A0A1S9DIX8</accession>
<dbReference type="EMBL" id="MKZY01000005">
    <property type="protein sequence ID" value="OOO09033.1"/>
    <property type="molecule type" value="Genomic_DNA"/>
</dbReference>
<evidence type="ECO:0000313" key="3">
    <source>
        <dbReference type="EMBL" id="OOO09033.1"/>
    </source>
</evidence>
<feature type="chain" id="PRO_5012051957" evidence="1">
    <location>
        <begin position="19"/>
        <end position="269"/>
    </location>
</feature>
<dbReference type="AlphaFoldDB" id="A0A1S9DIX8"/>
<keyword evidence="1" id="KW-0732">Signal</keyword>
<comment type="caution">
    <text evidence="3">The sequence shown here is derived from an EMBL/GenBank/DDBJ whole genome shotgun (WGS) entry which is preliminary data.</text>
</comment>
<dbReference type="VEuPathDB" id="FungiDB:AO090038000480"/>
<sequence length="269" mass="28754">MIKSTISTLLATAALVSSTCLTPDPSSCSCDMPTAAKNSKTECCPNPHASGIEKVGNIDFEYACGKYPRLYDIAAGLPAATADLCATLCAANPSCAAAGWNPSSRLCHLSTDTSGDTTYRVNSLLLTKTNFISPAHQCEEEVQEAVTKAQETCTREKDALKGELAQCKAASDPACWGNGGANLCTDSCTQQDLLVNGKKFQKKCDFQIDSFVGQELFQPIRDCIQQCSQQSDCVGVQGNPAGTSCWVYNDQWSIQAPRREPGWTLLLVA</sequence>
<dbReference type="InterPro" id="IPR003609">
    <property type="entry name" value="Pan_app"/>
</dbReference>
<reference evidence="3 4" key="1">
    <citation type="submission" date="2016-10" db="EMBL/GenBank/DDBJ databases">
        <title>Genome sequencing of Aspergillus oryzae BCC7051.</title>
        <authorList>
            <person name="Thammarongtham C."/>
            <person name="Vorapreeda T."/>
            <person name="Nookaew I."/>
            <person name="Srisuk T."/>
            <person name="Land M."/>
            <person name="Jeennor S."/>
            <person name="Laoteng K."/>
        </authorList>
    </citation>
    <scope>NUCLEOTIDE SEQUENCE [LARGE SCALE GENOMIC DNA]</scope>
    <source>
        <strain evidence="3 4">BCC7051</strain>
    </source>
</reference>
<protein>
    <submittedName>
        <fullName evidence="3">N/apple PAN domain protein</fullName>
    </submittedName>
</protein>
<dbReference type="Gene3D" id="3.50.4.10">
    <property type="entry name" value="Hepatocyte Growth Factor"/>
    <property type="match status" value="1"/>
</dbReference>
<gene>
    <name evidence="3" type="ORF">OAory_01103290</name>
</gene>
<dbReference type="Proteomes" id="UP000190312">
    <property type="component" value="Unassembled WGS sequence"/>
</dbReference>
<name>A0A1S9DIX8_ASPOZ</name>
<evidence type="ECO:0000256" key="1">
    <source>
        <dbReference type="SAM" id="SignalP"/>
    </source>
</evidence>
<proteinExistence type="predicted"/>
<feature type="signal peptide" evidence="1">
    <location>
        <begin position="1"/>
        <end position="18"/>
    </location>
</feature>
<feature type="domain" description="Apple" evidence="2">
    <location>
        <begin position="79"/>
        <end position="121"/>
    </location>
</feature>
<evidence type="ECO:0000313" key="4">
    <source>
        <dbReference type="Proteomes" id="UP000190312"/>
    </source>
</evidence>
<organism evidence="3 4">
    <name type="scientific">Aspergillus oryzae</name>
    <name type="common">Yellow koji mold</name>
    <dbReference type="NCBI Taxonomy" id="5062"/>
    <lineage>
        <taxon>Eukaryota</taxon>
        <taxon>Fungi</taxon>
        <taxon>Dikarya</taxon>
        <taxon>Ascomycota</taxon>
        <taxon>Pezizomycotina</taxon>
        <taxon>Eurotiomycetes</taxon>
        <taxon>Eurotiomycetidae</taxon>
        <taxon>Eurotiales</taxon>
        <taxon>Aspergillaceae</taxon>
        <taxon>Aspergillus</taxon>
        <taxon>Aspergillus subgen. Circumdati</taxon>
    </lineage>
</organism>
<evidence type="ECO:0000259" key="2">
    <source>
        <dbReference type="Pfam" id="PF00024"/>
    </source>
</evidence>
<dbReference type="Pfam" id="PF00024">
    <property type="entry name" value="PAN_1"/>
    <property type="match status" value="1"/>
</dbReference>